<name>A0AAN7XHA5_ELEMC</name>
<evidence type="ECO:0000256" key="1">
    <source>
        <dbReference type="SAM" id="MobiDB-lite"/>
    </source>
</evidence>
<feature type="region of interest" description="Disordered" evidence="1">
    <location>
        <begin position="78"/>
        <end position="104"/>
    </location>
</feature>
<protein>
    <submittedName>
        <fullName evidence="2">Uncharacterized protein</fullName>
    </submittedName>
</protein>
<comment type="caution">
    <text evidence="2">The sequence shown here is derived from an EMBL/GenBank/DDBJ whole genome shotgun (WGS) entry which is preliminary data.</text>
</comment>
<evidence type="ECO:0000313" key="2">
    <source>
        <dbReference type="EMBL" id="KAK5860721.1"/>
    </source>
</evidence>
<keyword evidence="3" id="KW-1185">Reference proteome</keyword>
<gene>
    <name evidence="2" type="ORF">PBY51_022182</name>
</gene>
<reference evidence="2 3" key="1">
    <citation type="journal article" date="2023" name="Genes (Basel)">
        <title>Chromosome-Level Genome Assembly and Circadian Gene Repertoire of the Patagonia Blennie Eleginops maclovinus-The Closest Ancestral Proxy of Antarctic Cryonotothenioids.</title>
        <authorList>
            <person name="Cheng C.C."/>
            <person name="Rivera-Colon A.G."/>
            <person name="Minhas B.F."/>
            <person name="Wilson L."/>
            <person name="Rayamajhi N."/>
            <person name="Vargas-Chacoff L."/>
            <person name="Catchen J.M."/>
        </authorList>
    </citation>
    <scope>NUCLEOTIDE SEQUENCE [LARGE SCALE GENOMIC DNA]</scope>
    <source>
        <strain evidence="2">JMC-PN-2008</strain>
    </source>
</reference>
<dbReference type="EMBL" id="JAUZQC010000013">
    <property type="protein sequence ID" value="KAK5860721.1"/>
    <property type="molecule type" value="Genomic_DNA"/>
</dbReference>
<sequence length="104" mass="10682">MGLPSPRGGIRGPPPGGDRGGGGVKREGLVWGGACRRRKCSAWEAGLKPRVKGGPAPLQGFGPSGFPRRIEEVEAWPGFGVGDDGPHPAVDPGENCRPAGFLMA</sequence>
<accession>A0AAN7XHA5</accession>
<proteinExistence type="predicted"/>
<organism evidence="2 3">
    <name type="scientific">Eleginops maclovinus</name>
    <name type="common">Patagonian blennie</name>
    <name type="synonym">Eleginus maclovinus</name>
    <dbReference type="NCBI Taxonomy" id="56733"/>
    <lineage>
        <taxon>Eukaryota</taxon>
        <taxon>Metazoa</taxon>
        <taxon>Chordata</taxon>
        <taxon>Craniata</taxon>
        <taxon>Vertebrata</taxon>
        <taxon>Euteleostomi</taxon>
        <taxon>Actinopterygii</taxon>
        <taxon>Neopterygii</taxon>
        <taxon>Teleostei</taxon>
        <taxon>Neoteleostei</taxon>
        <taxon>Acanthomorphata</taxon>
        <taxon>Eupercaria</taxon>
        <taxon>Perciformes</taxon>
        <taxon>Notothenioidei</taxon>
        <taxon>Eleginopidae</taxon>
        <taxon>Eleginops</taxon>
    </lineage>
</organism>
<dbReference type="Proteomes" id="UP001346869">
    <property type="component" value="Unassembled WGS sequence"/>
</dbReference>
<dbReference type="AlphaFoldDB" id="A0AAN7XHA5"/>
<evidence type="ECO:0000313" key="3">
    <source>
        <dbReference type="Proteomes" id="UP001346869"/>
    </source>
</evidence>
<reference evidence="2 3" key="2">
    <citation type="journal article" date="2023" name="Mol. Biol. Evol.">
        <title>Genomics of Secondarily Temperate Adaptation in the Only Non-Antarctic Icefish.</title>
        <authorList>
            <person name="Rivera-Colon A.G."/>
            <person name="Rayamajhi N."/>
            <person name="Minhas B.F."/>
            <person name="Madrigal G."/>
            <person name="Bilyk K.T."/>
            <person name="Yoon V."/>
            <person name="Hune M."/>
            <person name="Gregory S."/>
            <person name="Cheng C.H.C."/>
            <person name="Catchen J.M."/>
        </authorList>
    </citation>
    <scope>NUCLEOTIDE SEQUENCE [LARGE SCALE GENOMIC DNA]</scope>
    <source>
        <strain evidence="2">JMC-PN-2008</strain>
    </source>
</reference>
<feature type="region of interest" description="Disordered" evidence="1">
    <location>
        <begin position="1"/>
        <end position="26"/>
    </location>
</feature>